<name>A0A7I8D7U8_9BACL</name>
<dbReference type="KEGG" id="eff:skT53_12030"/>
<comment type="similarity">
    <text evidence="2">Belongs to the bacterial diacylglycerol kinase family.</text>
</comment>
<evidence type="ECO:0000256" key="1">
    <source>
        <dbReference type="ARBA" id="ARBA00004651"/>
    </source>
</evidence>
<feature type="binding site" evidence="17">
    <location>
        <position position="13"/>
    </location>
    <ligand>
        <name>ATP</name>
        <dbReference type="ChEBI" id="CHEBI:30616"/>
    </ligand>
</feature>
<evidence type="ECO:0000313" key="20">
    <source>
        <dbReference type="EMBL" id="BCJ86218.1"/>
    </source>
</evidence>
<evidence type="ECO:0000256" key="9">
    <source>
        <dbReference type="ARBA" id="ARBA00022840"/>
    </source>
</evidence>
<dbReference type="GO" id="GO:0005886">
    <property type="term" value="C:plasma membrane"/>
    <property type="evidence" value="ECO:0007669"/>
    <property type="project" value="UniProtKB-SubCell"/>
</dbReference>
<keyword evidence="14" id="KW-1208">Phospholipid metabolism</keyword>
<comment type="cofactor">
    <cofactor evidence="18">
        <name>Mg(2+)</name>
        <dbReference type="ChEBI" id="CHEBI:18420"/>
    </cofactor>
    <text evidence="18">Mn(2+), Zn(2+), Cd(2+) and Co(2+) support activity to lesser extents.</text>
</comment>
<dbReference type="PROSITE" id="PS01069">
    <property type="entry name" value="DAGK_PROKAR"/>
    <property type="match status" value="1"/>
</dbReference>
<dbReference type="AlphaFoldDB" id="A0A7I8D7U8"/>
<keyword evidence="18" id="KW-0479">Metal-binding</keyword>
<keyword evidence="8" id="KW-0418">Kinase</keyword>
<feature type="transmembrane region" description="Helical" evidence="19">
    <location>
        <begin position="132"/>
        <end position="151"/>
    </location>
</feature>
<feature type="transmembrane region" description="Helical" evidence="19">
    <location>
        <begin position="53"/>
        <end position="72"/>
    </location>
</feature>
<dbReference type="GO" id="GO:0016301">
    <property type="term" value="F:kinase activity"/>
    <property type="evidence" value="ECO:0007669"/>
    <property type="project" value="UniProtKB-KW"/>
</dbReference>
<keyword evidence="12 19" id="KW-0472">Membrane</keyword>
<evidence type="ECO:0000256" key="8">
    <source>
        <dbReference type="ARBA" id="ARBA00022777"/>
    </source>
</evidence>
<dbReference type="GO" id="GO:0008654">
    <property type="term" value="P:phospholipid biosynthetic process"/>
    <property type="evidence" value="ECO:0007669"/>
    <property type="project" value="UniProtKB-KW"/>
</dbReference>
<keyword evidence="3" id="KW-1003">Cell membrane</keyword>
<reference evidence="20 21" key="1">
    <citation type="submission" date="2020-08" db="EMBL/GenBank/DDBJ databases">
        <title>Complete Genome Sequence of Effusibacillus dendaii Strain skT53, Isolated from Farmland soil.</title>
        <authorList>
            <person name="Konishi T."/>
            <person name="Kawasaki H."/>
        </authorList>
    </citation>
    <scope>NUCLEOTIDE SEQUENCE [LARGE SCALE GENOMIC DNA]</scope>
    <source>
        <strain evidence="21">skT53</strain>
    </source>
</reference>
<evidence type="ECO:0008006" key="22">
    <source>
        <dbReference type="Google" id="ProtNLM"/>
    </source>
</evidence>
<keyword evidence="18" id="KW-0460">Magnesium</keyword>
<dbReference type="PANTHER" id="PTHR34299:SF1">
    <property type="entry name" value="DIACYLGLYCEROL KINASE"/>
    <property type="match status" value="1"/>
</dbReference>
<dbReference type="Proteomes" id="UP000593802">
    <property type="component" value="Chromosome"/>
</dbReference>
<keyword evidence="9 17" id="KW-0067">ATP-binding</keyword>
<dbReference type="Pfam" id="PF01219">
    <property type="entry name" value="DAGK_prokar"/>
    <property type="match status" value="1"/>
</dbReference>
<feature type="binding site" evidence="17">
    <location>
        <begin position="91"/>
        <end position="92"/>
    </location>
    <ligand>
        <name>ATP</name>
        <dbReference type="ChEBI" id="CHEBI:30616"/>
    </ligand>
</feature>
<evidence type="ECO:0000256" key="11">
    <source>
        <dbReference type="ARBA" id="ARBA00023098"/>
    </source>
</evidence>
<evidence type="ECO:0000256" key="5">
    <source>
        <dbReference type="ARBA" id="ARBA00022679"/>
    </source>
</evidence>
<dbReference type="InterPro" id="IPR036945">
    <property type="entry name" value="DAGK_sf"/>
</dbReference>
<accession>A0A7I8D7U8</accession>
<keyword evidence="21" id="KW-1185">Reference proteome</keyword>
<evidence type="ECO:0000256" key="4">
    <source>
        <dbReference type="ARBA" id="ARBA00022516"/>
    </source>
</evidence>
<keyword evidence="5" id="KW-0808">Transferase</keyword>
<evidence type="ECO:0000256" key="14">
    <source>
        <dbReference type="ARBA" id="ARBA00023264"/>
    </source>
</evidence>
<evidence type="ECO:0000256" key="6">
    <source>
        <dbReference type="ARBA" id="ARBA00022692"/>
    </source>
</evidence>
<dbReference type="EMBL" id="AP023366">
    <property type="protein sequence ID" value="BCJ86218.1"/>
    <property type="molecule type" value="Genomic_DNA"/>
</dbReference>
<feature type="transmembrane region" description="Helical" evidence="19">
    <location>
        <begin position="93"/>
        <end position="112"/>
    </location>
</feature>
<keyword evidence="13" id="KW-0594">Phospholipid biosynthesis</keyword>
<evidence type="ECO:0000256" key="17">
    <source>
        <dbReference type="PIRSR" id="PIRSR600829-3"/>
    </source>
</evidence>
<dbReference type="RefSeq" id="WP_200760241.1">
    <property type="nucleotide sequence ID" value="NZ_AP023366.1"/>
</dbReference>
<evidence type="ECO:0000256" key="15">
    <source>
        <dbReference type="PIRSR" id="PIRSR600829-1"/>
    </source>
</evidence>
<evidence type="ECO:0000256" key="2">
    <source>
        <dbReference type="ARBA" id="ARBA00005967"/>
    </source>
</evidence>
<evidence type="ECO:0000256" key="12">
    <source>
        <dbReference type="ARBA" id="ARBA00023136"/>
    </source>
</evidence>
<evidence type="ECO:0000256" key="18">
    <source>
        <dbReference type="PIRSR" id="PIRSR600829-4"/>
    </source>
</evidence>
<evidence type="ECO:0000256" key="3">
    <source>
        <dbReference type="ARBA" id="ARBA00022475"/>
    </source>
</evidence>
<feature type="active site" description="Proton acceptor" evidence="15">
    <location>
        <position position="66"/>
    </location>
</feature>
<evidence type="ECO:0000256" key="19">
    <source>
        <dbReference type="SAM" id="Phobius"/>
    </source>
</evidence>
<feature type="transmembrane region" description="Helical" evidence="19">
    <location>
        <begin position="30"/>
        <end position="47"/>
    </location>
</feature>
<keyword evidence="4" id="KW-0444">Lipid biosynthesis</keyword>
<sequence>MNWLSGFLKSLSYAQEGIVYTLATQRNMQIHFAIAFLVMIFCLVLNVSRLEIILVFFAIVLVIGAELVNTAIESVVDQVSGEYHPLAKIAKDTAAAAVLLTALHAIIIGLLVFHDKIWPLRIRSMSAFGIEWYLVALGPVVLLYFILQTIIRRKRGSAPNRAIEKRGVAPDARK</sequence>
<evidence type="ECO:0000256" key="13">
    <source>
        <dbReference type="ARBA" id="ARBA00023209"/>
    </source>
</evidence>
<dbReference type="PANTHER" id="PTHR34299">
    <property type="entry name" value="DIACYLGLYCEROL KINASE"/>
    <property type="match status" value="1"/>
</dbReference>
<evidence type="ECO:0000256" key="7">
    <source>
        <dbReference type="ARBA" id="ARBA00022741"/>
    </source>
</evidence>
<keyword evidence="6 19" id="KW-0812">Transmembrane</keyword>
<feature type="binding site" evidence="17">
    <location>
        <begin position="82"/>
        <end position="84"/>
    </location>
    <ligand>
        <name>ATP</name>
        <dbReference type="ChEBI" id="CHEBI:30616"/>
    </ligand>
</feature>
<gene>
    <name evidence="20" type="ORF">skT53_12030</name>
</gene>
<dbReference type="GO" id="GO:0046872">
    <property type="term" value="F:metal ion binding"/>
    <property type="evidence" value="ECO:0007669"/>
    <property type="project" value="UniProtKB-KW"/>
</dbReference>
<evidence type="ECO:0000256" key="16">
    <source>
        <dbReference type="PIRSR" id="PIRSR600829-2"/>
    </source>
</evidence>
<feature type="binding site" evidence="17">
    <location>
        <position position="73"/>
    </location>
    <ligand>
        <name>ATP</name>
        <dbReference type="ChEBI" id="CHEBI:30616"/>
    </ligand>
</feature>
<feature type="binding site" evidence="16">
    <location>
        <position position="66"/>
    </location>
    <ligand>
        <name>substrate</name>
    </ligand>
</feature>
<protein>
    <recommendedName>
        <fullName evidence="22">Diacylglycerol kinase</fullName>
    </recommendedName>
</protein>
<keyword evidence="10 19" id="KW-1133">Transmembrane helix</keyword>
<dbReference type="GO" id="GO:0005524">
    <property type="term" value="F:ATP binding"/>
    <property type="evidence" value="ECO:0007669"/>
    <property type="project" value="UniProtKB-KW"/>
</dbReference>
<keyword evidence="7 17" id="KW-0547">Nucleotide-binding</keyword>
<proteinExistence type="inferred from homology"/>
<feature type="binding site" evidence="18">
    <location>
        <position position="73"/>
    </location>
    <ligand>
        <name>a divalent metal cation</name>
        <dbReference type="ChEBI" id="CHEBI:60240"/>
    </ligand>
</feature>
<evidence type="ECO:0000313" key="21">
    <source>
        <dbReference type="Proteomes" id="UP000593802"/>
    </source>
</evidence>
<comment type="subcellular location">
    <subcellularLocation>
        <location evidence="1">Cell membrane</location>
        <topology evidence="1">Multi-pass membrane protein</topology>
    </subcellularLocation>
</comment>
<organism evidence="20 21">
    <name type="scientific">Effusibacillus dendaii</name>
    <dbReference type="NCBI Taxonomy" id="2743772"/>
    <lineage>
        <taxon>Bacteria</taxon>
        <taxon>Bacillati</taxon>
        <taxon>Bacillota</taxon>
        <taxon>Bacilli</taxon>
        <taxon>Bacillales</taxon>
        <taxon>Alicyclobacillaceae</taxon>
        <taxon>Effusibacillus</taxon>
    </lineage>
</organism>
<evidence type="ECO:0000256" key="10">
    <source>
        <dbReference type="ARBA" id="ARBA00022989"/>
    </source>
</evidence>
<dbReference type="InterPro" id="IPR000829">
    <property type="entry name" value="DAGK"/>
</dbReference>
<dbReference type="Gene3D" id="1.10.287.3610">
    <property type="match status" value="1"/>
</dbReference>
<keyword evidence="11" id="KW-0443">Lipid metabolism</keyword>